<dbReference type="EMBL" id="UOGG01000189">
    <property type="protein sequence ID" value="VAX32204.1"/>
    <property type="molecule type" value="Genomic_DNA"/>
</dbReference>
<evidence type="ECO:0000313" key="1">
    <source>
        <dbReference type="EMBL" id="VAX32204.1"/>
    </source>
</evidence>
<reference evidence="1" key="1">
    <citation type="submission" date="2018-06" db="EMBL/GenBank/DDBJ databases">
        <authorList>
            <person name="Zhirakovskaya E."/>
        </authorList>
    </citation>
    <scope>NUCLEOTIDE SEQUENCE</scope>
</reference>
<protein>
    <submittedName>
        <fullName evidence="1">Uncharacterized protein</fullName>
    </submittedName>
</protein>
<sequence length="440" mass="50056">MTLNQFSRTVLTVFALTFILTGVAQGAENTLNQLLLAKQALEKKHGIKTLECFPFIKKIGFTEDQIPLIKNCLTGTRTLREALGKVPTADLRDIGISDRFMRTGGFHSVLVPWDASKDKMVQFLQQQMGGAEKKQFLDKIHALKRAIAKKINVRDLYCNLRISNEQCYAGYQSLAKIEVAGFLKKMKWQEIAISDKHVQQKDPYILALGFDNSSEEMLQLLGQDVEKIWASRKNGYEKIQAQYGQAYKERLQLENFFCASDLSLKECQQGALNLFQASENEGLQEKFWGQVTVVRFNTLIQDDFNATLRYDLPAKKIIRHFSKKPSRQEATQNTIMAEKQEGRSKNNHAGLRGVCDLDGLGSALCARAFENFINFLKKNRDYQVAQPFSNLMFVDGRQLARVNFALNSSSRDTYIYVDADTSFSGLEIYLGIFKKIDEKQ</sequence>
<proteinExistence type="predicted"/>
<organism evidence="1">
    <name type="scientific">hydrothermal vent metagenome</name>
    <dbReference type="NCBI Taxonomy" id="652676"/>
    <lineage>
        <taxon>unclassified sequences</taxon>
        <taxon>metagenomes</taxon>
        <taxon>ecological metagenomes</taxon>
    </lineage>
</organism>
<gene>
    <name evidence="1" type="ORF">MNBD_NITROSPINAE05-826</name>
</gene>
<dbReference type="AlphaFoldDB" id="A0A3B1D7T2"/>
<name>A0A3B1D7T2_9ZZZZ</name>
<accession>A0A3B1D7T2</accession>